<dbReference type="GO" id="GO:0005886">
    <property type="term" value="C:plasma membrane"/>
    <property type="evidence" value="ECO:0007669"/>
    <property type="project" value="TreeGrafter"/>
</dbReference>
<evidence type="ECO:0000256" key="3">
    <source>
        <dbReference type="ARBA" id="ARBA00022840"/>
    </source>
</evidence>
<dbReference type="GO" id="GO:0005304">
    <property type="term" value="F:L-valine transmembrane transporter activity"/>
    <property type="evidence" value="ECO:0007669"/>
    <property type="project" value="TreeGrafter"/>
</dbReference>
<dbReference type="GO" id="GO:1903805">
    <property type="term" value="P:L-valine import across plasma membrane"/>
    <property type="evidence" value="ECO:0007669"/>
    <property type="project" value="TreeGrafter"/>
</dbReference>
<dbReference type="Proteomes" id="UP000179266">
    <property type="component" value="Unassembled WGS sequence"/>
</dbReference>
<protein>
    <submittedName>
        <fullName evidence="5">High-affinity branched-chain amino acid ABC transporter ATP-binding protein LivG</fullName>
    </submittedName>
</protein>
<comment type="caution">
    <text evidence="5">The sequence shown here is derived from an EMBL/GenBank/DDBJ whole genome shotgun (WGS) entry which is preliminary data.</text>
</comment>
<evidence type="ECO:0000259" key="4">
    <source>
        <dbReference type="PROSITE" id="PS50893"/>
    </source>
</evidence>
<dbReference type="GO" id="GO:1903806">
    <property type="term" value="P:L-isoleucine import across plasma membrane"/>
    <property type="evidence" value="ECO:0007669"/>
    <property type="project" value="TreeGrafter"/>
</dbReference>
<dbReference type="GO" id="GO:0042941">
    <property type="term" value="P:D-alanine transmembrane transport"/>
    <property type="evidence" value="ECO:0007669"/>
    <property type="project" value="TreeGrafter"/>
</dbReference>
<keyword evidence="1" id="KW-0813">Transport</keyword>
<gene>
    <name evidence="5" type="primary">livG</name>
    <name evidence="5" type="ORF">A2161_11670</name>
</gene>
<dbReference type="GO" id="GO:0016887">
    <property type="term" value="F:ATP hydrolysis activity"/>
    <property type="evidence" value="ECO:0007669"/>
    <property type="project" value="InterPro"/>
</dbReference>
<organism evidence="5 6">
    <name type="scientific">Candidatus Schekmanbacteria bacterium RBG_13_48_7</name>
    <dbReference type="NCBI Taxonomy" id="1817878"/>
    <lineage>
        <taxon>Bacteria</taxon>
        <taxon>Candidatus Schekmaniibacteriota</taxon>
    </lineage>
</organism>
<dbReference type="PANTHER" id="PTHR45772:SF7">
    <property type="entry name" value="AMINO ACID ABC TRANSPORTER ATP-BINDING PROTEIN"/>
    <property type="match status" value="1"/>
</dbReference>
<name>A0A1F7S130_9BACT</name>
<reference evidence="5 6" key="1">
    <citation type="journal article" date="2016" name="Nat. Commun.">
        <title>Thousands of microbial genomes shed light on interconnected biogeochemical processes in an aquifer system.</title>
        <authorList>
            <person name="Anantharaman K."/>
            <person name="Brown C.T."/>
            <person name="Hug L.A."/>
            <person name="Sharon I."/>
            <person name="Castelle C.J."/>
            <person name="Probst A.J."/>
            <person name="Thomas B.C."/>
            <person name="Singh A."/>
            <person name="Wilkins M.J."/>
            <person name="Karaoz U."/>
            <person name="Brodie E.L."/>
            <person name="Williams K.H."/>
            <person name="Hubbard S.S."/>
            <person name="Banfield J.F."/>
        </authorList>
    </citation>
    <scope>NUCLEOTIDE SEQUENCE [LARGE SCALE GENOMIC DNA]</scope>
</reference>
<dbReference type="Pfam" id="PF12399">
    <property type="entry name" value="BCA_ABC_TP_C"/>
    <property type="match status" value="1"/>
</dbReference>
<keyword evidence="2" id="KW-0547">Nucleotide-binding</keyword>
<dbReference type="CDD" id="cd03219">
    <property type="entry name" value="ABC_Mj1267_LivG_branched"/>
    <property type="match status" value="1"/>
</dbReference>
<dbReference type="InterPro" id="IPR003439">
    <property type="entry name" value="ABC_transporter-like_ATP-bd"/>
</dbReference>
<dbReference type="InterPro" id="IPR051120">
    <property type="entry name" value="ABC_AA/LPS_Transport"/>
</dbReference>
<dbReference type="FunFam" id="3.40.50.300:FF:000421">
    <property type="entry name" value="Branched-chain amino acid ABC transporter ATP-binding protein"/>
    <property type="match status" value="1"/>
</dbReference>
<feature type="domain" description="ABC transporter" evidence="4">
    <location>
        <begin position="4"/>
        <end position="252"/>
    </location>
</feature>
<dbReference type="GO" id="GO:0015808">
    <property type="term" value="P:L-alanine transport"/>
    <property type="evidence" value="ECO:0007669"/>
    <property type="project" value="TreeGrafter"/>
</dbReference>
<accession>A0A1F7S130</accession>
<evidence type="ECO:0000256" key="1">
    <source>
        <dbReference type="ARBA" id="ARBA00022448"/>
    </source>
</evidence>
<dbReference type="SUPFAM" id="SSF52540">
    <property type="entry name" value="P-loop containing nucleoside triphosphate hydrolases"/>
    <property type="match status" value="1"/>
</dbReference>
<dbReference type="Gene3D" id="3.40.50.300">
    <property type="entry name" value="P-loop containing nucleotide triphosphate hydrolases"/>
    <property type="match status" value="1"/>
</dbReference>
<evidence type="ECO:0000313" key="5">
    <source>
        <dbReference type="EMBL" id="OGL47390.1"/>
    </source>
</evidence>
<evidence type="ECO:0000313" key="6">
    <source>
        <dbReference type="Proteomes" id="UP000179266"/>
    </source>
</evidence>
<dbReference type="AlphaFoldDB" id="A0A1F7S130"/>
<dbReference type="Pfam" id="PF00005">
    <property type="entry name" value="ABC_tran"/>
    <property type="match status" value="1"/>
</dbReference>
<dbReference type="PANTHER" id="PTHR45772">
    <property type="entry name" value="CONSERVED COMPONENT OF ABC TRANSPORTER FOR NATURAL AMINO ACIDS-RELATED"/>
    <property type="match status" value="1"/>
</dbReference>
<evidence type="ECO:0000256" key="2">
    <source>
        <dbReference type="ARBA" id="ARBA00022741"/>
    </source>
</evidence>
<dbReference type="EMBL" id="MGDD01000077">
    <property type="protein sequence ID" value="OGL47390.1"/>
    <property type="molecule type" value="Genomic_DNA"/>
</dbReference>
<dbReference type="InterPro" id="IPR032823">
    <property type="entry name" value="BCA_ABC_TP_C"/>
</dbReference>
<dbReference type="InterPro" id="IPR027417">
    <property type="entry name" value="P-loop_NTPase"/>
</dbReference>
<dbReference type="PROSITE" id="PS50893">
    <property type="entry name" value="ABC_TRANSPORTER_2"/>
    <property type="match status" value="1"/>
</dbReference>
<dbReference type="GO" id="GO:0015192">
    <property type="term" value="F:L-phenylalanine transmembrane transporter activity"/>
    <property type="evidence" value="ECO:0007669"/>
    <property type="project" value="TreeGrafter"/>
</dbReference>
<dbReference type="GO" id="GO:0005524">
    <property type="term" value="F:ATP binding"/>
    <property type="evidence" value="ECO:0007669"/>
    <property type="project" value="UniProtKB-KW"/>
</dbReference>
<sequence length="259" mass="28825">MMLMNLNNITMRFGGLTALSDIRIQIEKGDLVGLIGPNGSGKTTLFNVITGIYKPTHGTVYFNNENITGLRPDLVAKKGIARTFQNIMLLKALSVLDNVMVACHVRLQSSWIGAVLRVPGFVKEEKLMKEKSNHLLEIVGLQNKRHFPAESLPYGEQRRLEIARALAVNPELLLLDEPAAGMNPQETQSLMDFIIDIKQKLGLTILIIDHDMKVIMGICRWMVVLDSGEIIARGTPNEIQNNTKVIQAYLGVMHDAQDN</sequence>
<dbReference type="SMART" id="SM00382">
    <property type="entry name" value="AAA"/>
    <property type="match status" value="1"/>
</dbReference>
<dbReference type="InterPro" id="IPR003593">
    <property type="entry name" value="AAA+_ATPase"/>
</dbReference>
<keyword evidence="3 5" id="KW-0067">ATP-binding</keyword>
<dbReference type="GO" id="GO:0015188">
    <property type="term" value="F:L-isoleucine transmembrane transporter activity"/>
    <property type="evidence" value="ECO:0007669"/>
    <property type="project" value="TreeGrafter"/>
</dbReference>
<proteinExistence type="predicted"/>